<dbReference type="InterPro" id="IPR011757">
    <property type="entry name" value="Lytic_transglycosylase_MltB"/>
</dbReference>
<accession>A0A930UIT1</accession>
<comment type="caution">
    <text evidence="4">The sequence shown here is derived from an EMBL/GenBank/DDBJ whole genome shotgun (WGS) entry which is preliminary data.</text>
</comment>
<protein>
    <submittedName>
        <fullName evidence="4">Lytic murein transglycosylase B</fullName>
    </submittedName>
</protein>
<feature type="domain" description="Transglycosylase SLT" evidence="3">
    <location>
        <begin position="27"/>
        <end position="303"/>
    </location>
</feature>
<keyword evidence="5" id="KW-1185">Reference proteome</keyword>
<dbReference type="Proteomes" id="UP000604381">
    <property type="component" value="Unassembled WGS sequence"/>
</dbReference>
<dbReference type="Pfam" id="PF13406">
    <property type="entry name" value="SLT_2"/>
    <property type="match status" value="1"/>
</dbReference>
<evidence type="ECO:0000256" key="1">
    <source>
        <dbReference type="PIRSR" id="PIRSR611757-1"/>
    </source>
</evidence>
<organism evidence="4 5">
    <name type="scientific">Candidatus Amphirhobacter heronislandensis</name>
    <dbReference type="NCBI Taxonomy" id="1732024"/>
    <lineage>
        <taxon>Bacteria</taxon>
        <taxon>Pseudomonadati</taxon>
        <taxon>Pseudomonadota</taxon>
        <taxon>Gammaproteobacteria</taxon>
        <taxon>Candidatus Tethybacterales</taxon>
        <taxon>Candidatus Tethybacteraceae</taxon>
        <taxon>Candidatus Amphirhobacter</taxon>
    </lineage>
</organism>
<feature type="chain" id="PRO_5037388538" evidence="2">
    <location>
        <begin position="22"/>
        <end position="310"/>
    </location>
</feature>
<dbReference type="EMBL" id="JADHEI010000050">
    <property type="protein sequence ID" value="MBF2735692.1"/>
    <property type="molecule type" value="Genomic_DNA"/>
</dbReference>
<dbReference type="GO" id="GO:0008933">
    <property type="term" value="F:peptidoglycan lytic transglycosylase activity"/>
    <property type="evidence" value="ECO:0007669"/>
    <property type="project" value="TreeGrafter"/>
</dbReference>
<evidence type="ECO:0000313" key="5">
    <source>
        <dbReference type="Proteomes" id="UP000604381"/>
    </source>
</evidence>
<evidence type="ECO:0000256" key="2">
    <source>
        <dbReference type="SAM" id="SignalP"/>
    </source>
</evidence>
<dbReference type="PANTHER" id="PTHR30163">
    <property type="entry name" value="MEMBRANE-BOUND LYTIC MUREIN TRANSGLYCOSYLASE B"/>
    <property type="match status" value="1"/>
</dbReference>
<dbReference type="InterPro" id="IPR043426">
    <property type="entry name" value="MltB-like"/>
</dbReference>
<feature type="active site" evidence="1">
    <location>
        <position position="122"/>
    </location>
</feature>
<sequence>MRRRALLAGPLLLLLPWRARAALLEQAEGFIDELVANDGFERAYLEEVFGQLRLNPKVIELIKPPAEGGRVVHWDEYRGRHVTYRKIRNGASFAREHAEALARAEAAYGVPAEIIVAIIGVETRYGGYTGNFGTAEALATLAFGYPPRAEYFRKELRQLFIYARNAGFDVLELRGSYAGAMGVPQFMPTSALEWAVDFDRSGQPDLFAPVDAIGSVANFLQFHGWVRDAPVAFPITPAAAADPAALLAAGIIPTLPPAAFAAAGLPIDFGGGPVHAGPYALVDLENEDEVVYRAGTMNYYALTREIKERL</sequence>
<keyword evidence="2" id="KW-0732">Signal</keyword>
<dbReference type="InterPro" id="IPR023346">
    <property type="entry name" value="Lysozyme-like_dom_sf"/>
</dbReference>
<dbReference type="Gene3D" id="1.10.530.10">
    <property type="match status" value="1"/>
</dbReference>
<dbReference type="NCBIfam" id="TIGR02282">
    <property type="entry name" value="MltB"/>
    <property type="match status" value="1"/>
</dbReference>
<gene>
    <name evidence="4" type="primary">mltB</name>
    <name evidence="4" type="ORF">ISN26_06430</name>
</gene>
<dbReference type="CDD" id="cd13399">
    <property type="entry name" value="Slt35-like"/>
    <property type="match status" value="1"/>
</dbReference>
<feature type="signal peptide" evidence="2">
    <location>
        <begin position="1"/>
        <end position="21"/>
    </location>
</feature>
<proteinExistence type="predicted"/>
<dbReference type="GO" id="GO:0009253">
    <property type="term" value="P:peptidoglycan catabolic process"/>
    <property type="evidence" value="ECO:0007669"/>
    <property type="project" value="TreeGrafter"/>
</dbReference>
<dbReference type="Gene3D" id="1.10.8.350">
    <property type="entry name" value="Bacterial muramidase"/>
    <property type="match status" value="1"/>
</dbReference>
<name>A0A930UIT1_9GAMM</name>
<evidence type="ECO:0000313" key="4">
    <source>
        <dbReference type="EMBL" id="MBF2735692.1"/>
    </source>
</evidence>
<reference evidence="4" key="1">
    <citation type="submission" date="2020-10" db="EMBL/GenBank/DDBJ databases">
        <title>An improved Amphimedon queenslandica hologenome assembly reveals how three proteobacterial symbionts can extend the metabolic phenotypic of their marine sponge host.</title>
        <authorList>
            <person name="Degnan B."/>
            <person name="Degnan S."/>
            <person name="Xiang X."/>
        </authorList>
    </citation>
    <scope>NUCLEOTIDE SEQUENCE</scope>
    <source>
        <strain evidence="4">AqS2</strain>
    </source>
</reference>
<dbReference type="PANTHER" id="PTHR30163:SF9">
    <property type="entry name" value="MEMBRANE-BOUND LYTIC MUREIN TRANSGLYCOSYLASE B"/>
    <property type="match status" value="1"/>
</dbReference>
<dbReference type="AlphaFoldDB" id="A0A930UIT1"/>
<evidence type="ECO:0000259" key="3">
    <source>
        <dbReference type="Pfam" id="PF13406"/>
    </source>
</evidence>
<dbReference type="SUPFAM" id="SSF53955">
    <property type="entry name" value="Lysozyme-like"/>
    <property type="match status" value="1"/>
</dbReference>
<dbReference type="InterPro" id="IPR031304">
    <property type="entry name" value="SLT_2"/>
</dbReference>